<dbReference type="NCBIfam" id="TIGR00392">
    <property type="entry name" value="ileS"/>
    <property type="match status" value="1"/>
</dbReference>
<protein>
    <recommendedName>
        <fullName evidence="1">isoleucine--tRNA ligase</fullName>
        <ecNumber evidence="1">6.1.1.5</ecNumber>
    </recommendedName>
    <alternativeName>
        <fullName evidence="7">Isoleucyl-tRNA synthetase</fullName>
    </alternativeName>
</protein>
<reference evidence="11" key="2">
    <citation type="submission" date="2010-11" db="EMBL/GenBank/DDBJ databases">
        <authorList>
            <consortium name="The Broad Institute Genome Sequencing Platform"/>
            <person name="Earl A."/>
            <person name="Ward D."/>
            <person name="Feldgarden M."/>
            <person name="Gevers D."/>
            <person name="Butler R."/>
            <person name="Young S.K."/>
            <person name="Zeng Q."/>
            <person name="Gargeya S."/>
            <person name="Fitzgerald M."/>
            <person name="Haas B."/>
            <person name="Abouelleil A."/>
            <person name="Alvarado L."/>
            <person name="Arachchi H.M."/>
            <person name="Berlin A."/>
            <person name="Brown A."/>
            <person name="Chapman S.B."/>
            <person name="Chen Z."/>
            <person name="Dunbar C."/>
            <person name="Freedman E."/>
            <person name="Gearin G."/>
            <person name="Gellesch M."/>
            <person name="Goldberg J."/>
            <person name="Griggs A."/>
            <person name="Gujja S."/>
            <person name="Heilman E."/>
            <person name="Heiman D."/>
            <person name="Howarth C."/>
            <person name="Larson L."/>
            <person name="Lui A."/>
            <person name="MacDonald P.J.P."/>
            <person name="Mehta T."/>
            <person name="Montmayeur A."/>
            <person name="Murphy C."/>
            <person name="Neiman D."/>
            <person name="Pearson M."/>
            <person name="Priest M."/>
            <person name="Roberts A."/>
            <person name="Saif S."/>
            <person name="Shea T."/>
            <person name="Shenoy N."/>
            <person name="Sisk P."/>
            <person name="Stolte C."/>
            <person name="Sykes S."/>
            <person name="White J."/>
            <person name="Yandava C."/>
            <person name="Wortman J."/>
            <person name="Nusbaum C."/>
            <person name="Birren B."/>
        </authorList>
    </citation>
    <scope>NUCLEOTIDE SEQUENCE</scope>
    <source>
        <strain evidence="11">P1A1 Lamole</strain>
    </source>
</reference>
<evidence type="ECO:0000256" key="1">
    <source>
        <dbReference type="ARBA" id="ARBA00013165"/>
    </source>
</evidence>
<dbReference type="OrthoDB" id="10264412at2759"/>
<dbReference type="GO" id="GO:0002161">
    <property type="term" value="F:aminoacyl-tRNA deacylase activity"/>
    <property type="evidence" value="ECO:0007669"/>
    <property type="project" value="InterPro"/>
</dbReference>
<proteinExistence type="predicted"/>
<dbReference type="CDD" id="cd07960">
    <property type="entry name" value="Anticodon_Ia_Ile_BEm"/>
    <property type="match status" value="1"/>
</dbReference>
<evidence type="ECO:0000256" key="7">
    <source>
        <dbReference type="ARBA" id="ARBA00032665"/>
    </source>
</evidence>
<dbReference type="EMBL" id="AEIJ01000276">
    <property type="status" value="NOT_ANNOTATED_CDS"/>
    <property type="molecule type" value="Genomic_DNA"/>
</dbReference>
<keyword evidence="4" id="KW-0067">ATP-binding</keyword>
<evidence type="ECO:0000313" key="12">
    <source>
        <dbReference type="EnsemblFungi" id="MVLG_02987T0"/>
    </source>
</evidence>
<dbReference type="InterPro" id="IPR002300">
    <property type="entry name" value="aa-tRNA-synth_Ia"/>
</dbReference>
<dbReference type="Gene3D" id="1.10.730.20">
    <property type="match status" value="1"/>
</dbReference>
<dbReference type="SUPFAM" id="SSF50677">
    <property type="entry name" value="ValRS/IleRS/LeuRS editing domain"/>
    <property type="match status" value="1"/>
</dbReference>
<feature type="domain" description="Methionyl/Valyl/Leucyl/Isoleucyl-tRNA synthetase anticodon-binding" evidence="10">
    <location>
        <begin position="797"/>
        <end position="961"/>
    </location>
</feature>
<dbReference type="InterPro" id="IPR009008">
    <property type="entry name" value="Val/Leu/Ile-tRNA-synth_edit"/>
</dbReference>
<dbReference type="SUPFAM" id="SSF47323">
    <property type="entry name" value="Anticodon-binding domain of a subclass of class I aminoacyl-tRNA synthetases"/>
    <property type="match status" value="1"/>
</dbReference>
<dbReference type="FunCoup" id="U5H6T9">
    <property type="interactions" value="442"/>
</dbReference>
<reference evidence="12" key="4">
    <citation type="submission" date="2015-06" db="UniProtKB">
        <authorList>
            <consortium name="EnsemblFungi"/>
        </authorList>
    </citation>
    <scope>IDENTIFICATION</scope>
</reference>
<accession>U5H6T9</accession>
<dbReference type="GO" id="GO:0006428">
    <property type="term" value="P:isoleucyl-tRNA aminoacylation"/>
    <property type="evidence" value="ECO:0007669"/>
    <property type="project" value="InterPro"/>
</dbReference>
<dbReference type="GO" id="GO:0005739">
    <property type="term" value="C:mitochondrion"/>
    <property type="evidence" value="ECO:0007669"/>
    <property type="project" value="TreeGrafter"/>
</dbReference>
<evidence type="ECO:0000256" key="2">
    <source>
        <dbReference type="ARBA" id="ARBA00022598"/>
    </source>
</evidence>
<keyword evidence="13" id="KW-1185">Reference proteome</keyword>
<dbReference type="EnsemblFungi" id="MVLG_02987T0">
    <property type="protein sequence ID" value="MVLG_02987T0"/>
    <property type="gene ID" value="MVLG_02987"/>
</dbReference>
<dbReference type="EMBL" id="GL541668">
    <property type="protein sequence ID" value="KDE06633.1"/>
    <property type="molecule type" value="Genomic_DNA"/>
</dbReference>
<evidence type="ECO:0000256" key="6">
    <source>
        <dbReference type="ARBA" id="ARBA00023146"/>
    </source>
</evidence>
<sequence length="1531" mass="170289">MLRSKPVPSRIAPLFIRHRALHTTLPSFTSSTRSTSATHPKSKPKPQDPLAQFYSNSLHLPRTAFPLRADAKNRDGLFFERCTKALYEWQKDQDRPLWVLHDGPPYANGSLHTGHALNKIIKDMINRFKLISGYRINYIPGYDTHGLPLELKALSTLGKPASSLTSQQIRSAARKEALAGVELQTNEFKTLGVMADWEGKYETLRWGYEKRQLGVVREMVRKGLIVNHQRPTLYSPSSRTALAEAELEYKEDHVSRSVYVGFKIASLGSELVEVLRDQGVEESKMGNIVLAVWTTTAWTLPSNVAVAISETMDYSLVEGLGPGRLLVVATDRIEALSEIFGTKLKSVAQFSGSSLLRTTYLNPLASSNSPSPPRPIFPASYVTSITGTGLVHTAPAHGVDDYDAYRAYQSSQSSQTPSPILCAVDADGKLIGSVLKEMAVDEAISKRLEGKSVLGDGTGAMIEVLEEVGVLLKEVETVHKFPYDWRTKKPVIFRASGQWFANLEKVKDDAVKALENVSFHPPRGHKTLETYVRGRSEWCISRQRAWGVPLPIVYSYPGDATDPIASSIPLLTPSNVDHIISVLDSHLQGTDYWWIGEAEEFVEPKELERSKKEGRAWRKGFDTMDVWFDSGTSWTLLRELGVRSSKGEEGKPWADLYLEGSDQHRGWFQSSLLTAVAADGSGKAPYVNVLTHGMVLDEKGRKMSKSLGNVLSPATIIQGGKNPKTQPAYGVDLLRMWVASVDSTKDVLIGPSILAQTFETFRKIRNTARFILGNLAATKGSQNTEVDIEVEQLGLIDRYILHELYVLEKTTREAYETFNFSRVYQSLTSFSNTTLSSFYFDIIKDPLYSDPIDSTRRQHIVYILNRVLDSYTMVLAPIAPLLAEEIHHFSTGATRDPVAGEGESASSVFEKLWKEPNERWMSSEAKNEMDELLIVREQVMGLLEQARAERLIGSSTEALVEIENASSLVQKHYDSLSALFVVSDVVLSRANESRTSLEGISRSFDKTLPSGMKLIVTPSTNYKCPRCRSHSVPKEKEVGHVCERYRLAPKFNLVASDQFNRELKLWCTIIENTTDQQTGKAQPTVSRKAESLESIGLLTRINWPAWAPAMRLALQSISAFRVATGEQKKPPASQPPNQSLKDYTSLCNDYDAKDAKGRTLIRSHVDENTWFKLKGSAVDASLHQVWTGLVRAYETNSVPFVGTKTLRAYWNLRYEPGTSVTSFMTEVERLDELCNRQKMSFWEQQLGIGTEELQGFYAQIVEILGEERGKALLSMVLHVDDFAIKTVLMEQLPEKYTFAFREEKDVDLCLEKVRTAYDEGVIMNGANHKEQTEAPASAFAAARQEADPGQAPPCNGNCACGQQPHAFATTGQSGAHAGPTRNSYRSGGHGRTGTRVGAKTRAEHYANSDKWGKIVDGKFMCANNQCVNCFGFGHRRAACDSRNPTGDRIAFLQSLDINVPVASHEKYFVEDPVPMSLANRMGASFHFTNYAAEVREQTIFRAATAEAPELIFDTGATTSLVNDKCMLSDYA</sequence>
<dbReference type="InterPro" id="IPR033708">
    <property type="entry name" value="Anticodon_Ile_BEm"/>
</dbReference>
<dbReference type="InterPro" id="IPR050081">
    <property type="entry name" value="Ile-tRNA_ligase"/>
</dbReference>
<keyword evidence="6" id="KW-0030">Aminoacyl-tRNA synthetase</keyword>
<dbReference type="GO" id="GO:0000049">
    <property type="term" value="F:tRNA binding"/>
    <property type="evidence" value="ECO:0007669"/>
    <property type="project" value="InterPro"/>
</dbReference>
<dbReference type="InParanoid" id="U5H6T9"/>
<dbReference type="InterPro" id="IPR014729">
    <property type="entry name" value="Rossmann-like_a/b/a_fold"/>
</dbReference>
<gene>
    <name evidence="11" type="ORF">MVLG_02987</name>
</gene>
<dbReference type="Gene3D" id="3.40.50.620">
    <property type="entry name" value="HUPs"/>
    <property type="match status" value="2"/>
</dbReference>
<dbReference type="InterPro" id="IPR002301">
    <property type="entry name" value="Ile-tRNA-ligase"/>
</dbReference>
<organism evidence="11">
    <name type="scientific">Microbotryum lychnidis-dioicae (strain p1A1 Lamole / MvSl-1064)</name>
    <name type="common">Anther smut fungus</name>
    <dbReference type="NCBI Taxonomy" id="683840"/>
    <lineage>
        <taxon>Eukaryota</taxon>
        <taxon>Fungi</taxon>
        <taxon>Dikarya</taxon>
        <taxon>Basidiomycota</taxon>
        <taxon>Pucciniomycotina</taxon>
        <taxon>Microbotryomycetes</taxon>
        <taxon>Microbotryales</taxon>
        <taxon>Microbotryaceae</taxon>
        <taxon>Microbotryum</taxon>
    </lineage>
</organism>
<dbReference type="STRING" id="683840.U5H6T9"/>
<dbReference type="Pfam" id="PF08264">
    <property type="entry name" value="Anticodon_1"/>
    <property type="match status" value="1"/>
</dbReference>
<evidence type="ECO:0000259" key="9">
    <source>
        <dbReference type="Pfam" id="PF00133"/>
    </source>
</evidence>
<feature type="non-terminal residue" evidence="11">
    <location>
        <position position="1531"/>
    </location>
</feature>
<keyword evidence="5" id="KW-0648">Protein biosynthesis</keyword>
<feature type="region of interest" description="Disordered" evidence="8">
    <location>
        <begin position="27"/>
        <end position="51"/>
    </location>
</feature>
<dbReference type="Proteomes" id="UP000017200">
    <property type="component" value="Unassembled WGS sequence"/>
</dbReference>
<dbReference type="InterPro" id="IPR009080">
    <property type="entry name" value="tRNAsynth_Ia_anticodon-bd"/>
</dbReference>
<dbReference type="HOGENOM" id="CLU_001493_7_1_1"/>
<evidence type="ECO:0000256" key="3">
    <source>
        <dbReference type="ARBA" id="ARBA00022741"/>
    </source>
</evidence>
<keyword evidence="2" id="KW-0436">Ligase</keyword>
<reference evidence="13" key="1">
    <citation type="submission" date="2010-11" db="EMBL/GenBank/DDBJ databases">
        <title>The genome sequence of Microbotryum violaceum strain p1A1 Lamole.</title>
        <authorList>
            <person name="Cuomo C."/>
            <person name="Perlin M."/>
            <person name="Young S.K."/>
            <person name="Zeng Q."/>
            <person name="Gargeya S."/>
            <person name="Alvarado L."/>
            <person name="Berlin A."/>
            <person name="Chapman S.B."/>
            <person name="Chen Z."/>
            <person name="Freedman E."/>
            <person name="Gellesch M."/>
            <person name="Goldberg J."/>
            <person name="Griggs A."/>
            <person name="Gujja S."/>
            <person name="Heilman E."/>
            <person name="Heiman D."/>
            <person name="Howarth C."/>
            <person name="Mehta T."/>
            <person name="Neiman D."/>
            <person name="Pearson M."/>
            <person name="Roberts A."/>
            <person name="Saif S."/>
            <person name="Shea T."/>
            <person name="Shenoy N."/>
            <person name="Sisk P."/>
            <person name="Stolte C."/>
            <person name="Sykes S."/>
            <person name="White J."/>
            <person name="Yandava C."/>
            <person name="Haas B."/>
            <person name="Nusbaum C."/>
            <person name="Birren B."/>
        </authorList>
    </citation>
    <scope>NUCLEOTIDE SEQUENCE [LARGE SCALE GENOMIC DNA]</scope>
    <source>
        <strain evidence="13">p1A1 Lamole</strain>
    </source>
</reference>
<name>U5H6T9_USTV1</name>
<evidence type="ECO:0000313" key="13">
    <source>
        <dbReference type="Proteomes" id="UP000017200"/>
    </source>
</evidence>
<dbReference type="PANTHER" id="PTHR42765">
    <property type="entry name" value="SOLEUCYL-TRNA SYNTHETASE"/>
    <property type="match status" value="1"/>
</dbReference>
<feature type="domain" description="Aminoacyl-tRNA synthetase class Ia" evidence="9">
    <location>
        <begin position="89"/>
        <end position="747"/>
    </location>
</feature>
<dbReference type="PANTHER" id="PTHR42765:SF1">
    <property type="entry name" value="ISOLEUCINE--TRNA LIGASE, MITOCHONDRIAL"/>
    <property type="match status" value="1"/>
</dbReference>
<dbReference type="EC" id="6.1.1.5" evidence="1"/>
<dbReference type="Gene3D" id="3.90.740.10">
    <property type="entry name" value="Valyl/Leucyl/Isoleucyl-tRNA synthetase, editing domain"/>
    <property type="match status" value="1"/>
</dbReference>
<dbReference type="OMA" id="PHSINDS"/>
<evidence type="ECO:0000256" key="5">
    <source>
        <dbReference type="ARBA" id="ARBA00022917"/>
    </source>
</evidence>
<dbReference type="InterPro" id="IPR013155">
    <property type="entry name" value="M/V/L/I-tRNA-synth_anticd-bd"/>
</dbReference>
<dbReference type="PRINTS" id="PR00984">
    <property type="entry name" value="TRNASYNTHILE"/>
</dbReference>
<dbReference type="SUPFAM" id="SSF52374">
    <property type="entry name" value="Nucleotidylyl transferase"/>
    <property type="match status" value="1"/>
</dbReference>
<evidence type="ECO:0000256" key="8">
    <source>
        <dbReference type="SAM" id="MobiDB-lite"/>
    </source>
</evidence>
<evidence type="ECO:0000259" key="10">
    <source>
        <dbReference type="Pfam" id="PF08264"/>
    </source>
</evidence>
<dbReference type="Pfam" id="PF00133">
    <property type="entry name" value="tRNA-synt_1"/>
    <property type="match status" value="1"/>
</dbReference>
<feature type="region of interest" description="Disordered" evidence="8">
    <location>
        <begin position="1370"/>
        <end position="1397"/>
    </location>
</feature>
<dbReference type="GO" id="GO:0005524">
    <property type="term" value="F:ATP binding"/>
    <property type="evidence" value="ECO:0007669"/>
    <property type="project" value="UniProtKB-KW"/>
</dbReference>
<keyword evidence="3" id="KW-0547">Nucleotide-binding</keyword>
<dbReference type="GO" id="GO:0004822">
    <property type="term" value="F:isoleucine-tRNA ligase activity"/>
    <property type="evidence" value="ECO:0007669"/>
    <property type="project" value="UniProtKB-EC"/>
</dbReference>
<evidence type="ECO:0000313" key="11">
    <source>
        <dbReference type="EMBL" id="KDE06633.1"/>
    </source>
</evidence>
<reference evidence="11 13" key="3">
    <citation type="journal article" date="2015" name="BMC Genomics">
        <title>Sex and parasites: genomic and transcriptomic analysis of Microbotryum lychnidis-dioicae, the biotrophic and plant-castrating anther smut fungus.</title>
        <authorList>
            <person name="Perlin M.H."/>
            <person name="Amselem J."/>
            <person name="Fontanillas E."/>
            <person name="Toh S.S."/>
            <person name="Chen Z."/>
            <person name="Goldberg J."/>
            <person name="Duplessis S."/>
            <person name="Henrissat B."/>
            <person name="Young S."/>
            <person name="Zeng Q."/>
            <person name="Aguileta G."/>
            <person name="Petit E."/>
            <person name="Badouin H."/>
            <person name="Andrews J."/>
            <person name="Razeeq D."/>
            <person name="Gabaldon T."/>
            <person name="Quesneville H."/>
            <person name="Giraud T."/>
            <person name="Hood M.E."/>
            <person name="Schultz D.J."/>
            <person name="Cuomo C.A."/>
        </authorList>
    </citation>
    <scope>NUCLEOTIDE SEQUENCE [LARGE SCALE GENOMIC DNA]</scope>
    <source>
        <strain evidence="13">p1A1 Lamole</strain>
        <strain evidence="11">P1A1 Lamole</strain>
    </source>
</reference>
<evidence type="ECO:0000256" key="4">
    <source>
        <dbReference type="ARBA" id="ARBA00022840"/>
    </source>
</evidence>
<dbReference type="GO" id="GO:0032543">
    <property type="term" value="P:mitochondrial translation"/>
    <property type="evidence" value="ECO:0007669"/>
    <property type="project" value="TreeGrafter"/>
</dbReference>
<feature type="compositionally biased region" description="Low complexity" evidence="8">
    <location>
        <begin position="27"/>
        <end position="38"/>
    </location>
</feature>